<feature type="compositionally biased region" description="Gly residues" evidence="1">
    <location>
        <begin position="1352"/>
        <end position="1365"/>
    </location>
</feature>
<feature type="region of interest" description="Disordered" evidence="1">
    <location>
        <begin position="1748"/>
        <end position="1797"/>
    </location>
</feature>
<dbReference type="Gene3D" id="3.30.70.1230">
    <property type="entry name" value="Nucleotide cyclase"/>
    <property type="match status" value="1"/>
</dbReference>
<feature type="region of interest" description="Disordered" evidence="1">
    <location>
        <begin position="1384"/>
        <end position="1435"/>
    </location>
</feature>
<evidence type="ECO:0000313" key="3">
    <source>
        <dbReference type="EMBL" id="GIL87306.1"/>
    </source>
</evidence>
<dbReference type="PROSITE" id="PS50125">
    <property type="entry name" value="GUANYLATE_CYCLASE_2"/>
    <property type="match status" value="1"/>
</dbReference>
<comment type="caution">
    <text evidence="3">The sequence shown here is derived from an EMBL/GenBank/DDBJ whole genome shotgun (WGS) entry which is preliminary data.</text>
</comment>
<feature type="compositionally biased region" description="Polar residues" evidence="1">
    <location>
        <begin position="153"/>
        <end position="162"/>
    </location>
</feature>
<feature type="region of interest" description="Disordered" evidence="1">
    <location>
        <begin position="572"/>
        <end position="618"/>
    </location>
</feature>
<evidence type="ECO:0000259" key="2">
    <source>
        <dbReference type="PROSITE" id="PS50125"/>
    </source>
</evidence>
<feature type="compositionally biased region" description="Gly residues" evidence="1">
    <location>
        <begin position="441"/>
        <end position="454"/>
    </location>
</feature>
<dbReference type="InterPro" id="IPR029787">
    <property type="entry name" value="Nucleotide_cyclase"/>
</dbReference>
<feature type="region of interest" description="Disordered" evidence="1">
    <location>
        <begin position="1858"/>
        <end position="1897"/>
    </location>
</feature>
<sequence length="2058" mass="209297">MDRGDEDTIDGALLMNSAVAAVAGTVVSPAINEVGATGTMNLVLRPGAATSPQALHYEIVNVEAAGYPPHVTRAIVAGSADSNPSIPGYRNARGSAASATLGLPRMRVDNVHPVDEDEQLYVMLLDAPGAWSGYAASEGAASNGGGTGTGTGMVTNSDSRGQLRSVKGAPSSMTSTASTGPESGRRLSSGNRRFRRSDNIRAVVDSMQAESLAAGAGRTSEDHMLLLSGLSPSPGAAQAEVQTLGKLRYSPIPMQPGDESRSGSAGNGESLGGVGSVDTGTRGHSIASPRPSISVDLAPMGSLVQDYDHGGCSGDAGGGNGGRRALLATGAFTGGLMNGVTHGSLISGGHTGTIGGTTSTGTFGSWILQNHDAAFAASGRLSLELQRLTVPSAAGLSGSLAPIDQLTAPMNIGVGSQLHMEVGSCVEAAPFQPHRQDGDRVGGNGGAGGSGRGPSGSLFRGLHLSFKSAPQERVSRMDTSSLAACGDVGTNDSNGSDSASPPPDATVPLALTPIIARQDPAIAQQEVNPAQKGDSTEFPWLMARLRRKEPINSSIGDGNSNSTFRGVAALKGADRSAKKSGNKPRAGSLQRSAASFTAHDRKGHLARGEAGGPGHSGAAGCAGSDFGSANTSIVSSLVTGTVPGMAEFSFSRADLNRPSDFTSAAPRRPAARPPGDTSVDRGLLNLPTDPTRAAPAAAQLSGLAGANPVHRQVRQQQQKEQQSLGGTARAAQGPHPGAPGGVTAAGSGECWGPGSPLRPALPVAEAVGALLSADDSHLPRRALHTSNNVSSTGSVPSTGVLPERHRLASASTAVDAPQPTERAAVPRLFIDQGTGGPHIAPWALNLASASTSTPSSPALVPSPTVGYRVVKSPVALILARGSASSATLESRSMEDADGIGRAAMFRGGPGGCGLSSSHATWTPRPSGMGPALVARHSAAGPTAPSIPADWTSAANGLEHNIRPGSAASMQFFYPVCPSGLLTAPAVGGTTSSSSLAVGMQSPVVPAAAVVAVTPVGPAGGHPAPAGFTGPAASNSTTALGSSVMRTDEGLLAQVPHTAAYQSLSGDDAFLLTSVWPDVAAQPNLGGLGLLGSLQHVGPISPSAAGSNAYPSHATLGGQQLQSYHHQPQQQYLSPHSHKLALLAAPHGNPKVLALREMLGREAGMTSVANHAAKQAKDLAEDDERLEDAKTRLIGSASNIALPDPVDKAFKRQHSGGIRLGIDGYTHSRTPSAVSGDIAKRSSGGLRIINATRSRQWLPYLAALRPDAVPERPESEADAASSSQSPTTLSGVSAAVTRPPRTAIDLGQLRRASPLGHEIMRPVVQVPEIELVSGSVSTNALHGAREVRDSDAGGSGGGDSSCEGEGGGNAGVLSALFIPRLVTENRGSRDSTGTGTPDAACGSSSPRFRRMVKRTKSRSALIQSLSSRQGNSHRPGLLIAARKGPKLPDSDDASSQRQEDHQTAIFHHEGLHPHKLSQGPKHEEGAPIIGASASGYHPLVVIDMGVHSLSVPALDMLYCNFYDGVQVIQLLPAHLKHRAAYQPPLKSQEQLAPGFFDAPGAAQALMPYPPSQPPSFPRLSLMFIQPAGYSTVANANLEVAERSGAVFCGAVREVLQMYGAYECQEYECTFMVACSGPRVAAEAGLALQEWLLQADWPSDLLDEFESGRVVLGPSGRPLLRGFRAKVGIFTGVPLSVVPHATTGRADYFGAMVNRAARLMGGAKAGQILVDKNAGLEVLREWRQMAAAAATPTNEVGSDARSNRLTPLPLPSALRDPRVRGSSMGPSQPLNYRGSTNGSSLTYRQNGVTAIAAHPPAGAGAGGVGHSTTSSGSGVYALAKTPPPSVAALQLAPSWLVPTTWPGPDGNVPSRKPGVSGAGSDRPIASTSDTAEPGGSGGGGMAAAAIAAGVSVSFPAANTNTPGVESDGRTSVVAQGGIANVTSSAGGTSALAPAAVAAVVAAAAGKACMLLRAVQVVDLGEFKLKGLQRGQPVVALQLRRMRGQQGDALMQEDVEVGAAKGGGKAHQMQRGTGLIDEVVVAMALPAMLTSTSAEEDTNAA</sequence>
<accession>A0A8J4CPD0</accession>
<name>A0A8J4CPD0_9CHLO</name>
<feature type="region of interest" description="Disordered" evidence="1">
    <location>
        <begin position="656"/>
        <end position="690"/>
    </location>
</feature>
<feature type="region of interest" description="Disordered" evidence="1">
    <location>
        <begin position="1344"/>
        <end position="1365"/>
    </location>
</feature>
<feature type="region of interest" description="Disordered" evidence="1">
    <location>
        <begin position="470"/>
        <end position="507"/>
    </location>
</feature>
<evidence type="ECO:0000313" key="4">
    <source>
        <dbReference type="Proteomes" id="UP000747110"/>
    </source>
</evidence>
<dbReference type="Proteomes" id="UP000747110">
    <property type="component" value="Unassembled WGS sequence"/>
</dbReference>
<feature type="compositionally biased region" description="Polar residues" evidence="1">
    <location>
        <begin position="490"/>
        <end position="499"/>
    </location>
</feature>
<dbReference type="InterPro" id="IPR001054">
    <property type="entry name" value="A/G_cyclase"/>
</dbReference>
<feature type="region of interest" description="Disordered" evidence="1">
    <location>
        <begin position="142"/>
        <end position="202"/>
    </location>
</feature>
<feature type="compositionally biased region" description="Basic residues" evidence="1">
    <location>
        <begin position="1406"/>
        <end position="1416"/>
    </location>
</feature>
<organism evidence="3 4">
    <name type="scientific">Volvox reticuliferus</name>
    <dbReference type="NCBI Taxonomy" id="1737510"/>
    <lineage>
        <taxon>Eukaryota</taxon>
        <taxon>Viridiplantae</taxon>
        <taxon>Chlorophyta</taxon>
        <taxon>core chlorophytes</taxon>
        <taxon>Chlorophyceae</taxon>
        <taxon>CS clade</taxon>
        <taxon>Chlamydomonadales</taxon>
        <taxon>Volvocaceae</taxon>
        <taxon>Volvox</taxon>
    </lineage>
</organism>
<evidence type="ECO:0000256" key="1">
    <source>
        <dbReference type="SAM" id="MobiDB-lite"/>
    </source>
</evidence>
<dbReference type="EMBL" id="BNCP01000039">
    <property type="protein sequence ID" value="GIL87306.1"/>
    <property type="molecule type" value="Genomic_DNA"/>
</dbReference>
<protein>
    <recommendedName>
        <fullName evidence="2">Guanylate cyclase domain-containing protein</fullName>
    </recommendedName>
</protein>
<feature type="region of interest" description="Disordered" evidence="1">
    <location>
        <begin position="432"/>
        <end position="454"/>
    </location>
</feature>
<feature type="domain" description="Guanylate cyclase" evidence="2">
    <location>
        <begin position="1579"/>
        <end position="1718"/>
    </location>
</feature>
<feature type="compositionally biased region" description="Gly residues" evidence="1">
    <location>
        <begin position="265"/>
        <end position="275"/>
    </location>
</feature>
<keyword evidence="4" id="KW-1185">Reference proteome</keyword>
<dbReference type="GO" id="GO:0009190">
    <property type="term" value="P:cyclic nucleotide biosynthetic process"/>
    <property type="evidence" value="ECO:0007669"/>
    <property type="project" value="InterPro"/>
</dbReference>
<feature type="compositionally biased region" description="Polar residues" evidence="1">
    <location>
        <begin position="171"/>
        <end position="181"/>
    </location>
</feature>
<reference evidence="3" key="1">
    <citation type="journal article" date="2021" name="Proc. Natl. Acad. Sci. U.S.A.">
        <title>Three genomes in the algal genus Volvox reveal the fate of a haploid sex-determining region after a transition to homothallism.</title>
        <authorList>
            <person name="Yamamoto K."/>
            <person name="Hamaji T."/>
            <person name="Kawai-Toyooka H."/>
            <person name="Matsuzaki R."/>
            <person name="Takahashi F."/>
            <person name="Nishimura Y."/>
            <person name="Kawachi M."/>
            <person name="Noguchi H."/>
            <person name="Minakuchi Y."/>
            <person name="Umen J.G."/>
            <person name="Toyoda A."/>
            <person name="Nozaki H."/>
        </authorList>
    </citation>
    <scope>NUCLEOTIDE SEQUENCE</scope>
    <source>
        <strain evidence="3">NIES-3786</strain>
    </source>
</reference>
<feature type="compositionally biased region" description="Polar residues" evidence="1">
    <location>
        <begin position="1782"/>
        <end position="1797"/>
    </location>
</feature>
<feature type="region of interest" description="Disordered" evidence="1">
    <location>
        <begin position="249"/>
        <end position="295"/>
    </location>
</feature>
<feature type="region of interest" description="Disordered" evidence="1">
    <location>
        <begin position="1268"/>
        <end position="1308"/>
    </location>
</feature>
<dbReference type="OrthoDB" id="552043at2759"/>
<feature type="compositionally biased region" description="Low complexity" evidence="1">
    <location>
        <begin position="714"/>
        <end position="735"/>
    </location>
</feature>
<proteinExistence type="predicted"/>
<gene>
    <name evidence="3" type="ORF">Vretifemale_15371</name>
</gene>
<feature type="region of interest" description="Disordered" evidence="1">
    <location>
        <begin position="708"/>
        <end position="750"/>
    </location>
</feature>
<dbReference type="SUPFAM" id="SSF55073">
    <property type="entry name" value="Nucleotide cyclase"/>
    <property type="match status" value="1"/>
</dbReference>
<feature type="compositionally biased region" description="Polar residues" evidence="1">
    <location>
        <begin position="1417"/>
        <end position="1431"/>
    </location>
</feature>
<feature type="compositionally biased region" description="Gly residues" evidence="1">
    <location>
        <begin position="142"/>
        <end position="151"/>
    </location>
</feature>
<dbReference type="GO" id="GO:0035556">
    <property type="term" value="P:intracellular signal transduction"/>
    <property type="evidence" value="ECO:0007669"/>
    <property type="project" value="InterPro"/>
</dbReference>